<feature type="region of interest" description="Disordered" evidence="1">
    <location>
        <begin position="120"/>
        <end position="155"/>
    </location>
</feature>
<sequence length="230" mass="24923">MAFGLPTKGMVGFLDIPKETVVEMRKGFSGSDVPFRAPSKKKEMKMEFLFLHDIMAKALCAKSGSFDMVTSKNFDLMVAITAGLKADLGESVKLHTQKLLTNKSVHMYIKNNLTVIPVGESSTEDTASGTEEGGGASSQVAPMKSKSETSSDEDSCMLAGLKDHHTKCNKVVESSDSEAIAFVPPMLITRKNWTEKAKKVPSTENDQAKSQLSGLVLTTDKHMRKLSKSG</sequence>
<dbReference type="AlphaFoldDB" id="A0A2Z7CX88"/>
<feature type="compositionally biased region" description="Polar residues" evidence="1">
    <location>
        <begin position="202"/>
        <end position="213"/>
    </location>
</feature>
<feature type="compositionally biased region" description="Low complexity" evidence="1">
    <location>
        <begin position="120"/>
        <end position="130"/>
    </location>
</feature>
<keyword evidence="3" id="KW-1185">Reference proteome</keyword>
<name>A0A2Z7CX88_9LAMI</name>
<dbReference type="Proteomes" id="UP000250235">
    <property type="component" value="Unassembled WGS sequence"/>
</dbReference>
<feature type="region of interest" description="Disordered" evidence="1">
    <location>
        <begin position="194"/>
        <end position="230"/>
    </location>
</feature>
<evidence type="ECO:0000256" key="1">
    <source>
        <dbReference type="SAM" id="MobiDB-lite"/>
    </source>
</evidence>
<dbReference type="EMBL" id="KQ993066">
    <property type="protein sequence ID" value="KZV49344.1"/>
    <property type="molecule type" value="Genomic_DNA"/>
</dbReference>
<evidence type="ECO:0000313" key="2">
    <source>
        <dbReference type="EMBL" id="KZV49344.1"/>
    </source>
</evidence>
<protein>
    <submittedName>
        <fullName evidence="2">Pentatricopeptide repeat-containing protein</fullName>
    </submittedName>
</protein>
<dbReference type="OrthoDB" id="1751168at2759"/>
<reference evidence="2 3" key="1">
    <citation type="journal article" date="2015" name="Proc. Natl. Acad. Sci. U.S.A.">
        <title>The resurrection genome of Boea hygrometrica: A blueprint for survival of dehydration.</title>
        <authorList>
            <person name="Xiao L."/>
            <person name="Yang G."/>
            <person name="Zhang L."/>
            <person name="Yang X."/>
            <person name="Zhao S."/>
            <person name="Ji Z."/>
            <person name="Zhou Q."/>
            <person name="Hu M."/>
            <person name="Wang Y."/>
            <person name="Chen M."/>
            <person name="Xu Y."/>
            <person name="Jin H."/>
            <person name="Xiao X."/>
            <person name="Hu G."/>
            <person name="Bao F."/>
            <person name="Hu Y."/>
            <person name="Wan P."/>
            <person name="Li L."/>
            <person name="Deng X."/>
            <person name="Kuang T."/>
            <person name="Xiang C."/>
            <person name="Zhu J.K."/>
            <person name="Oliver M.J."/>
            <person name="He Y."/>
        </authorList>
    </citation>
    <scope>NUCLEOTIDE SEQUENCE [LARGE SCALE GENOMIC DNA]</scope>
    <source>
        <strain evidence="3">cv. XS01</strain>
    </source>
</reference>
<gene>
    <name evidence="2" type="ORF">F511_09251</name>
</gene>
<accession>A0A2Z7CX88</accession>
<organism evidence="2 3">
    <name type="scientific">Dorcoceras hygrometricum</name>
    <dbReference type="NCBI Taxonomy" id="472368"/>
    <lineage>
        <taxon>Eukaryota</taxon>
        <taxon>Viridiplantae</taxon>
        <taxon>Streptophyta</taxon>
        <taxon>Embryophyta</taxon>
        <taxon>Tracheophyta</taxon>
        <taxon>Spermatophyta</taxon>
        <taxon>Magnoliopsida</taxon>
        <taxon>eudicotyledons</taxon>
        <taxon>Gunneridae</taxon>
        <taxon>Pentapetalae</taxon>
        <taxon>asterids</taxon>
        <taxon>lamiids</taxon>
        <taxon>Lamiales</taxon>
        <taxon>Gesneriaceae</taxon>
        <taxon>Didymocarpoideae</taxon>
        <taxon>Trichosporeae</taxon>
        <taxon>Loxocarpinae</taxon>
        <taxon>Dorcoceras</taxon>
    </lineage>
</organism>
<proteinExistence type="predicted"/>
<evidence type="ECO:0000313" key="3">
    <source>
        <dbReference type="Proteomes" id="UP000250235"/>
    </source>
</evidence>